<sequence length="159" mass="17557">MELSSAVMGYRGFDVSCSRGKKVGPIPKVCAQHHQSTCPTSRRCSMLGFHQYSIQCSTPVSISCHRTATLYAITSLQSHPLLYKYLNVIMSNVTTNRTPTIHLKRGKPSKLAQGHECSNLELVVRSRKFDTQILGLLGSRDSVEGTLVNSRSISVCKIM</sequence>
<evidence type="ECO:0000313" key="2">
    <source>
        <dbReference type="Proteomes" id="UP000030641"/>
    </source>
</evidence>
<dbReference type="HOGENOM" id="CLU_1660392_0_0_1"/>
<dbReference type="InParanoid" id="A0A074Y1E0"/>
<proteinExistence type="predicted"/>
<dbReference type="EMBL" id="KL584777">
    <property type="protein sequence ID" value="KEQ91545.1"/>
    <property type="molecule type" value="Genomic_DNA"/>
</dbReference>
<dbReference type="Proteomes" id="UP000030641">
    <property type="component" value="Unassembled WGS sequence"/>
</dbReference>
<gene>
    <name evidence="1" type="ORF">AUEXF2481DRAFT_43932</name>
</gene>
<accession>A0A074Y1E0</accession>
<name>A0A074Y1E0_AURSE</name>
<reference evidence="1 2" key="1">
    <citation type="journal article" date="2014" name="BMC Genomics">
        <title>Genome sequencing of four Aureobasidium pullulans varieties: biotechnological potential, stress tolerance, and description of new species.</title>
        <authorList>
            <person name="Gostin Ar C."/>
            <person name="Ohm R.A."/>
            <person name="Kogej T."/>
            <person name="Sonjak S."/>
            <person name="Turk M."/>
            <person name="Zajc J."/>
            <person name="Zalar P."/>
            <person name="Grube M."/>
            <person name="Sun H."/>
            <person name="Han J."/>
            <person name="Sharma A."/>
            <person name="Chiniquy J."/>
            <person name="Ngan C.Y."/>
            <person name="Lipzen A."/>
            <person name="Barry K."/>
            <person name="Grigoriev I.V."/>
            <person name="Gunde-Cimerman N."/>
        </authorList>
    </citation>
    <scope>NUCLEOTIDE SEQUENCE [LARGE SCALE GENOMIC DNA]</scope>
    <source>
        <strain evidence="1 2">EXF-2481</strain>
    </source>
</reference>
<evidence type="ECO:0000313" key="1">
    <source>
        <dbReference type="EMBL" id="KEQ91545.1"/>
    </source>
</evidence>
<keyword evidence="2" id="KW-1185">Reference proteome</keyword>
<dbReference type="GeneID" id="25367539"/>
<organism evidence="1 2">
    <name type="scientific">Aureobasidium subglaciale (strain EXF-2481)</name>
    <name type="common">Aureobasidium pullulans var. subglaciale</name>
    <dbReference type="NCBI Taxonomy" id="1043005"/>
    <lineage>
        <taxon>Eukaryota</taxon>
        <taxon>Fungi</taxon>
        <taxon>Dikarya</taxon>
        <taxon>Ascomycota</taxon>
        <taxon>Pezizomycotina</taxon>
        <taxon>Dothideomycetes</taxon>
        <taxon>Dothideomycetidae</taxon>
        <taxon>Dothideales</taxon>
        <taxon>Saccotheciaceae</taxon>
        <taxon>Aureobasidium</taxon>
    </lineage>
</organism>
<dbReference type="RefSeq" id="XP_013340047.1">
    <property type="nucleotide sequence ID" value="XM_013484593.1"/>
</dbReference>
<dbReference type="AlphaFoldDB" id="A0A074Y1E0"/>
<protein>
    <submittedName>
        <fullName evidence="1">Uncharacterized protein</fullName>
    </submittedName>
</protein>